<evidence type="ECO:0000256" key="2">
    <source>
        <dbReference type="ARBA" id="ARBA00022840"/>
    </source>
</evidence>
<reference evidence="6 7" key="1">
    <citation type="submission" date="2015-07" db="EMBL/GenBank/DDBJ databases">
        <title>Draft genome of Bellilinea caldifistulae DSM 17877.</title>
        <authorList>
            <person name="Hemp J."/>
            <person name="Ward L.M."/>
            <person name="Pace L.A."/>
            <person name="Fischer W.W."/>
        </authorList>
    </citation>
    <scope>NUCLEOTIDE SEQUENCE [LARGE SCALE GENOMIC DNA]</scope>
    <source>
        <strain evidence="6 7">GOMI-1</strain>
    </source>
</reference>
<dbReference type="RefSeq" id="WP_061919057.1">
    <property type="nucleotide sequence ID" value="NZ_DF967971.1"/>
</dbReference>
<dbReference type="SMART" id="SM00487">
    <property type="entry name" value="DEXDc"/>
    <property type="match status" value="1"/>
</dbReference>
<dbReference type="PROSITE" id="PS51194">
    <property type="entry name" value="HELICASE_CTER"/>
    <property type="match status" value="1"/>
</dbReference>
<feature type="domain" description="Helicase C-terminal" evidence="5">
    <location>
        <begin position="988"/>
        <end position="1155"/>
    </location>
</feature>
<dbReference type="InterPro" id="IPR018973">
    <property type="entry name" value="MZB"/>
</dbReference>
<dbReference type="PANTHER" id="PTHR47957">
    <property type="entry name" value="ATP-DEPENDENT HELICASE HRQ1"/>
    <property type="match status" value="1"/>
</dbReference>
<dbReference type="OrthoDB" id="9774462at2"/>
<dbReference type="SMART" id="SM00490">
    <property type="entry name" value="HELICc"/>
    <property type="match status" value="1"/>
</dbReference>
<dbReference type="GO" id="GO:0003676">
    <property type="term" value="F:nucleic acid binding"/>
    <property type="evidence" value="ECO:0007669"/>
    <property type="project" value="InterPro"/>
</dbReference>
<accession>A0A0N8GKX7</accession>
<sequence length="1674" mass="191065">MKNTLHPIHTTAHLRDTYIRYLKTIKPFQDERLRKEFAQALEEEDLLIKGPYLEITPPFETGKSIRELVQEGILSQKFQTLCDPGGLDYERPLYLHQETAIRKVRNGRNVVVTTGTGSGKTETFLIPILDALLREEENGTLSQPGVRGMLLYPMNALANDQMDRLRSILKQYPAITFGRYIGETPDGQNMAEQLYRELHRESPFPEPLPNELISRQQMQQTPPHLLLTNYAMLEYLLLRPKDSPLFDGETGQHWRFIVLDEAHVYDGAQGTEIAMLLRRLQERVTRKSPKTLQAIATSATLGDESPENLQKIVEFASRLFNLPFEWIPEDTNRQDVVLGKRKPESELGDVWGEGTEQLYVEVASLAEGWRQGQQPFIPDELSGVPDNILSQAAKEAQSHPEQAVPRYIYQVLRGDGRIHKLRSFLREKPYKFNEIAGIIFEDLPKEQAQSSLANLVSAAILAREMPQSAPLLPARYHVFIRALEGAFVCLNTHAPEHQSPNPKPILFLKRQKFCPHCGSRVFEIANCTRCGVTYLIGNETSGKDIADEKYVRLDLDLEYLTQNSVLYQNELEAKRVEYFSLEEKLDNVEVDEDALIEEKAEIDTHVGTEKPNPVEICPKCGALYFPGTGARRCDCGVPFLKLAKIEMEKGKTLIRCTSCSTYNRNGVVYRFLTGQDAPVSVLAGALYEHVPPARKETERQYPGEGRKMLVFSDNRQQAAFFAAYLERAQKKILQRRLITKMLKQQSQLDMGEPMRVPDCLPPLIKLVDQYGVFYIEESIRNKRIEVASWLMQEFSGLDKRISLEGVGLVYFQPKFGAGWMLPEVFNQSPWNLTSDEAKNLLTILLNTLRRQGAVTYLLEDEGIDLLAERQNAFLPRNKLFYVRNNGASVTSQQGIYSWCPAPNMKNTRLDYLTRLLRRQQSQLAEDKVLTLSLELLMEIWEYLTGNASPVQDFWLKKANIKGEGVLYRLNHQAWEVIPAIDEGIGKWYICDKCQNLTPHNLNNVCPTYGCMGSLHPLGDHGAWLKDNMYRSQYLHEYIVPLEAEEHTAQWVSAKAAEVQKDFVVGKINVLSSSTTFELGVDVGDLNAVVLRNMPPSSANYIQRAGRTGRRTDSVAMVVTFAQRRPHDLMFYDSPETMVSGKIRPPIISLKNDKIIRRHLHSVVFAAFFRWVKENYNIEYRNVGDFVDPENISYPNGPELLKKFLQNRPSEIELALERIIPNDDELRETLKLKNWEWQVYLLESDEAVLDKSVQTIQREINEFQNLEQQASANRNYSQAQKYMQIQKQIRERDLLGYLGSTNVLPKYGFPTDVVTLQTNHLNIEIAKDIQLERDLQIAISEFAPGGQVVAAKRIWYSKGIKKHPQKSWEPFSYAVCPNCKRMNIRAGETAPIDHCAVCGTMVNIRNRLAGTFIIPELGFVASSETDIPGEQPPERIYASKVYFSHYTTQSNTYEKLDLPLEIDPEFSSGISVYKGYSRYGWLVRVNNGYGDGFRVCRTCGYAEVVNPSQHRHKKPNHKNPETGKECSGTYAIYHLGHRFMTDVLELNLSISIQDEKTIYSVLYALLFGAVEKLDIPVNEVDGVVYYREGTPSFILYDNTPGGAGYVRMIYDNLYKVFEGAYDRVVGCKGCSQDTSCYSCLRSYQNQYLHDKLERRLAWIVLGQILDKPLPHEDAI</sequence>
<name>A0A0N8GKX7_9CHLR</name>
<dbReference type="Pfam" id="PF00271">
    <property type="entry name" value="Helicase_C"/>
    <property type="match status" value="1"/>
</dbReference>
<dbReference type="PROSITE" id="PS51192">
    <property type="entry name" value="HELICASE_ATP_BIND_1"/>
    <property type="match status" value="1"/>
</dbReference>
<keyword evidence="1" id="KW-0547">Nucleotide-binding</keyword>
<evidence type="ECO:0000259" key="5">
    <source>
        <dbReference type="PROSITE" id="PS51194"/>
    </source>
</evidence>
<comment type="caution">
    <text evidence="6">The sequence shown here is derived from an EMBL/GenBank/DDBJ whole genome shotgun (WGS) entry which is preliminary data.</text>
</comment>
<dbReference type="SUPFAM" id="SSF52540">
    <property type="entry name" value="P-loop containing nucleoside triphosphate hydrolases"/>
    <property type="match status" value="2"/>
</dbReference>
<dbReference type="GO" id="GO:0006289">
    <property type="term" value="P:nucleotide-excision repair"/>
    <property type="evidence" value="ECO:0007669"/>
    <property type="project" value="TreeGrafter"/>
</dbReference>
<feature type="domain" description="Helicase ATP-binding" evidence="4">
    <location>
        <begin position="101"/>
        <end position="319"/>
    </location>
</feature>
<dbReference type="GO" id="GO:0005524">
    <property type="term" value="F:ATP binding"/>
    <property type="evidence" value="ECO:0007669"/>
    <property type="project" value="UniProtKB-KW"/>
</dbReference>
<dbReference type="InterPro" id="IPR011545">
    <property type="entry name" value="DEAD/DEAH_box_helicase_dom"/>
</dbReference>
<evidence type="ECO:0000313" key="6">
    <source>
        <dbReference type="EMBL" id="KPL70930.1"/>
    </source>
</evidence>
<dbReference type="Gene3D" id="3.40.50.300">
    <property type="entry name" value="P-loop containing nucleotide triphosphate hydrolases"/>
    <property type="match status" value="2"/>
</dbReference>
<dbReference type="Pfam" id="PF00270">
    <property type="entry name" value="DEAD"/>
    <property type="match status" value="1"/>
</dbReference>
<dbReference type="InterPro" id="IPR001650">
    <property type="entry name" value="Helicase_C-like"/>
</dbReference>
<dbReference type="Proteomes" id="UP000050514">
    <property type="component" value="Unassembled WGS sequence"/>
</dbReference>
<dbReference type="GO" id="GO:0036297">
    <property type="term" value="P:interstrand cross-link repair"/>
    <property type="evidence" value="ECO:0007669"/>
    <property type="project" value="TreeGrafter"/>
</dbReference>
<feature type="coiled-coil region" evidence="3">
    <location>
        <begin position="571"/>
        <end position="598"/>
    </location>
</feature>
<dbReference type="PANTHER" id="PTHR47957:SF3">
    <property type="entry name" value="ATP-DEPENDENT HELICASE HRQ1"/>
    <property type="match status" value="1"/>
</dbReference>
<dbReference type="CDD" id="cd17923">
    <property type="entry name" value="DEXHc_Hrq1-like"/>
    <property type="match status" value="1"/>
</dbReference>
<evidence type="ECO:0000256" key="1">
    <source>
        <dbReference type="ARBA" id="ARBA00022741"/>
    </source>
</evidence>
<gene>
    <name evidence="6" type="ORF">AC812_16525</name>
</gene>
<keyword evidence="7" id="KW-1185">Reference proteome</keyword>
<evidence type="ECO:0000313" key="7">
    <source>
        <dbReference type="Proteomes" id="UP000050514"/>
    </source>
</evidence>
<keyword evidence="3" id="KW-0175">Coiled coil</keyword>
<evidence type="ECO:0000256" key="3">
    <source>
        <dbReference type="SAM" id="Coils"/>
    </source>
</evidence>
<organism evidence="6 7">
    <name type="scientific">Bellilinea caldifistulae</name>
    <dbReference type="NCBI Taxonomy" id="360411"/>
    <lineage>
        <taxon>Bacteria</taxon>
        <taxon>Bacillati</taxon>
        <taxon>Chloroflexota</taxon>
        <taxon>Anaerolineae</taxon>
        <taxon>Anaerolineales</taxon>
        <taxon>Anaerolineaceae</taxon>
        <taxon>Bellilinea</taxon>
    </lineage>
</organism>
<protein>
    <recommendedName>
        <fullName evidence="8">DEAD/DEAH box helicase</fullName>
    </recommendedName>
</protein>
<dbReference type="STRING" id="360411.AC812_16525"/>
<dbReference type="PATRIC" id="fig|360411.5.peg.1851"/>
<dbReference type="InterPro" id="IPR014001">
    <property type="entry name" value="Helicase_ATP-bd"/>
</dbReference>
<dbReference type="EMBL" id="LGHJ01000028">
    <property type="protein sequence ID" value="KPL70930.1"/>
    <property type="molecule type" value="Genomic_DNA"/>
</dbReference>
<dbReference type="GO" id="GO:0043138">
    <property type="term" value="F:3'-5' DNA helicase activity"/>
    <property type="evidence" value="ECO:0007669"/>
    <property type="project" value="TreeGrafter"/>
</dbReference>
<keyword evidence="2" id="KW-0067">ATP-binding</keyword>
<dbReference type="InterPro" id="IPR027417">
    <property type="entry name" value="P-loop_NTPase"/>
</dbReference>
<evidence type="ECO:0000259" key="4">
    <source>
        <dbReference type="PROSITE" id="PS51192"/>
    </source>
</evidence>
<dbReference type="Pfam" id="PF09369">
    <property type="entry name" value="MZB"/>
    <property type="match status" value="1"/>
</dbReference>
<proteinExistence type="predicted"/>
<evidence type="ECO:0008006" key="8">
    <source>
        <dbReference type="Google" id="ProtNLM"/>
    </source>
</evidence>